<dbReference type="EMBL" id="MLJW01001954">
    <property type="protein sequence ID" value="OIQ76144.1"/>
    <property type="molecule type" value="Genomic_DNA"/>
</dbReference>
<dbReference type="InterPro" id="IPR027417">
    <property type="entry name" value="P-loop_NTPase"/>
</dbReference>
<name>A0A1J5PYX3_9ZZZZ</name>
<dbReference type="GO" id="GO:0016887">
    <property type="term" value="F:ATP hydrolysis activity"/>
    <property type="evidence" value="ECO:0007669"/>
    <property type="project" value="InterPro"/>
</dbReference>
<evidence type="ECO:0000313" key="6">
    <source>
        <dbReference type="EMBL" id="OIQ76144.1"/>
    </source>
</evidence>
<evidence type="ECO:0000256" key="2">
    <source>
        <dbReference type="ARBA" id="ARBA00022448"/>
    </source>
</evidence>
<accession>A0A1J5PYX3</accession>
<dbReference type="Pfam" id="PF14524">
    <property type="entry name" value="Wzt_C"/>
    <property type="match status" value="1"/>
</dbReference>
<comment type="caution">
    <text evidence="6">The sequence shown here is derived from an EMBL/GenBank/DDBJ whole genome shotgun (WGS) entry which is preliminary data.</text>
</comment>
<keyword evidence="4 6" id="KW-0067">ATP-binding</keyword>
<evidence type="ECO:0000256" key="3">
    <source>
        <dbReference type="ARBA" id="ARBA00022741"/>
    </source>
</evidence>
<dbReference type="Gene3D" id="3.40.50.300">
    <property type="entry name" value="P-loop containing nucleotide triphosphate hydrolases"/>
    <property type="match status" value="1"/>
</dbReference>
<dbReference type="InterPro" id="IPR003439">
    <property type="entry name" value="ABC_transporter-like_ATP-bd"/>
</dbReference>
<dbReference type="SMART" id="SM00382">
    <property type="entry name" value="AAA"/>
    <property type="match status" value="1"/>
</dbReference>
<feature type="domain" description="ABC transporter" evidence="5">
    <location>
        <begin position="39"/>
        <end position="258"/>
    </location>
</feature>
<sequence>MSSSDNEVVIRVTNLCKRYEIYESPQDRLKQFIFPRLQRLMGNIGKSYFREFWAIKDVSFEIKRGETVGIIGRNGSGKSTLLQLICGTLTPTSGSIQTNGRIAALLELGSGFNPEFTGRENIYLNASVLGLSRDEIDARFDDIVAFSDIGQFIDQPVKTYSSGMYVRLAFAVIAHVDADILVIDEALSVGDAMFTQKCMRFIRNFQVRGTLLFVSHDAASVQSLCNTGVWLKNGSVELIGGAKSVAEAYFQYTLQEIYGNESKLSAIESSSIKAVMGTEKINSGSEHPSVIDYAAMAVVYDNTTMASGWKTGLAEILSVSLMSLSSSVEGIFEGGERVRLTVRAKAHEPLPNPILGFLVRDRLGQDLFGENTLPITNQSPRQIGAGMIFEGVFDFILPMLPNGQYAVMSSVANGNLNDNVQHHWMHDALIINVSSSKVRYGLIGILFEQIKLEIIVNEKKDT</sequence>
<evidence type="ECO:0000256" key="4">
    <source>
        <dbReference type="ARBA" id="ARBA00022840"/>
    </source>
</evidence>
<dbReference type="PROSITE" id="PS50893">
    <property type="entry name" value="ABC_TRANSPORTER_2"/>
    <property type="match status" value="1"/>
</dbReference>
<gene>
    <name evidence="6" type="primary">tagH_9</name>
    <name evidence="6" type="ORF">GALL_421790</name>
</gene>
<protein>
    <submittedName>
        <fullName evidence="6">Teichoic acids export ATP-binding protein TagH</fullName>
        <ecNumber evidence="6">3.6.3.40</ecNumber>
    </submittedName>
</protein>
<dbReference type="InterPro" id="IPR029439">
    <property type="entry name" value="Wzt_C"/>
</dbReference>
<dbReference type="GO" id="GO:0005524">
    <property type="term" value="F:ATP binding"/>
    <property type="evidence" value="ECO:0007669"/>
    <property type="project" value="UniProtKB-KW"/>
</dbReference>
<dbReference type="GO" id="GO:0140359">
    <property type="term" value="F:ABC-type transporter activity"/>
    <property type="evidence" value="ECO:0007669"/>
    <property type="project" value="InterPro"/>
</dbReference>
<dbReference type="CDD" id="cd10147">
    <property type="entry name" value="Wzt_C-like"/>
    <property type="match status" value="1"/>
</dbReference>
<proteinExistence type="inferred from homology"/>
<dbReference type="PANTHER" id="PTHR46743:SF2">
    <property type="entry name" value="TEICHOIC ACIDS EXPORT ATP-BINDING PROTEIN TAGH"/>
    <property type="match status" value="1"/>
</dbReference>
<organism evidence="6">
    <name type="scientific">mine drainage metagenome</name>
    <dbReference type="NCBI Taxonomy" id="410659"/>
    <lineage>
        <taxon>unclassified sequences</taxon>
        <taxon>metagenomes</taxon>
        <taxon>ecological metagenomes</taxon>
    </lineage>
</organism>
<dbReference type="SUPFAM" id="SSF52540">
    <property type="entry name" value="P-loop containing nucleoside triphosphate hydrolases"/>
    <property type="match status" value="1"/>
</dbReference>
<dbReference type="AlphaFoldDB" id="A0A1J5PYX3"/>
<dbReference type="Gene3D" id="2.70.50.60">
    <property type="entry name" value="abc- transporter (atp binding component) like domain"/>
    <property type="match status" value="1"/>
</dbReference>
<evidence type="ECO:0000259" key="5">
    <source>
        <dbReference type="PROSITE" id="PS50893"/>
    </source>
</evidence>
<dbReference type="CDD" id="cd03220">
    <property type="entry name" value="ABC_KpsT_Wzt"/>
    <property type="match status" value="1"/>
</dbReference>
<keyword evidence="6" id="KW-0378">Hydrolase</keyword>
<reference evidence="6" key="1">
    <citation type="submission" date="2016-10" db="EMBL/GenBank/DDBJ databases">
        <title>Sequence of Gallionella enrichment culture.</title>
        <authorList>
            <person name="Poehlein A."/>
            <person name="Muehling M."/>
            <person name="Daniel R."/>
        </authorList>
    </citation>
    <scope>NUCLEOTIDE SEQUENCE</scope>
</reference>
<keyword evidence="2" id="KW-0813">Transport</keyword>
<dbReference type="PANTHER" id="PTHR46743">
    <property type="entry name" value="TEICHOIC ACIDS EXPORT ATP-BINDING PROTEIN TAGH"/>
    <property type="match status" value="1"/>
</dbReference>
<dbReference type="InterPro" id="IPR050683">
    <property type="entry name" value="Bact_Polysacc_Export_ATP-bd"/>
</dbReference>
<dbReference type="EC" id="3.6.3.40" evidence="6"/>
<evidence type="ECO:0000256" key="1">
    <source>
        <dbReference type="ARBA" id="ARBA00005417"/>
    </source>
</evidence>
<dbReference type="Pfam" id="PF00005">
    <property type="entry name" value="ABC_tran"/>
    <property type="match status" value="1"/>
</dbReference>
<keyword evidence="3" id="KW-0547">Nucleotide-binding</keyword>
<dbReference type="GO" id="GO:0016020">
    <property type="term" value="C:membrane"/>
    <property type="evidence" value="ECO:0007669"/>
    <property type="project" value="InterPro"/>
</dbReference>
<comment type="similarity">
    <text evidence="1">Belongs to the ABC transporter superfamily.</text>
</comment>
<dbReference type="InterPro" id="IPR003593">
    <property type="entry name" value="AAA+_ATPase"/>
</dbReference>
<dbReference type="InterPro" id="IPR015860">
    <property type="entry name" value="ABC_transpr_TagH-like"/>
</dbReference>